<evidence type="ECO:0000313" key="1">
    <source>
        <dbReference type="EMBL" id="TBU17004.1"/>
    </source>
</evidence>
<protein>
    <submittedName>
        <fullName evidence="1">Uncharacterized protein</fullName>
    </submittedName>
</protein>
<keyword evidence="2" id="KW-1185">Reference proteome</keyword>
<name>A0A4Q9M034_9MICR</name>
<dbReference type="EMBL" id="PITK01000292">
    <property type="protein sequence ID" value="TBU17004.1"/>
    <property type="molecule type" value="Genomic_DNA"/>
</dbReference>
<accession>A0A4Q9M034</accession>
<dbReference type="Proteomes" id="UP000292282">
    <property type="component" value="Unassembled WGS sequence"/>
</dbReference>
<dbReference type="OrthoDB" id="2192644at2759"/>
<dbReference type="AlphaFoldDB" id="A0A4Q9M034"/>
<comment type="caution">
    <text evidence="1">The sequence shown here is derived from an EMBL/GenBank/DDBJ whole genome shotgun (WGS) entry which is preliminary data.</text>
</comment>
<dbReference type="VEuPathDB" id="MicrosporidiaDB:CWI38_0292p0040"/>
<evidence type="ECO:0000313" key="2">
    <source>
        <dbReference type="Proteomes" id="UP000292282"/>
    </source>
</evidence>
<gene>
    <name evidence="1" type="ORF">CWI38_0292p0040</name>
</gene>
<organism evidence="1 2">
    <name type="scientific">Hamiltosporidium tvaerminnensis</name>
    <dbReference type="NCBI Taxonomy" id="1176355"/>
    <lineage>
        <taxon>Eukaryota</taxon>
        <taxon>Fungi</taxon>
        <taxon>Fungi incertae sedis</taxon>
        <taxon>Microsporidia</taxon>
        <taxon>Dubosqiidae</taxon>
        <taxon>Hamiltosporidium</taxon>
    </lineage>
</organism>
<proteinExistence type="predicted"/>
<sequence>MDTNSNLQNDLRVIQFKSLFNYVCVIRVDTGIKTDVKIRNNRLDIFILDRRQKRITLIEIRISSQDSLQILEKKEPRENDIVTKYHKTYQKRLHILMNVEAYISSIV</sequence>
<reference evidence="1 2" key="1">
    <citation type="submission" date="2017-12" db="EMBL/GenBank/DDBJ databases">
        <authorList>
            <person name="Pombert J.-F."/>
            <person name="Haag K.L."/>
            <person name="Ebert D."/>
        </authorList>
    </citation>
    <scope>NUCLEOTIDE SEQUENCE [LARGE SCALE GENOMIC DNA]</scope>
    <source>
        <strain evidence="1">IL-G-3</strain>
    </source>
</reference>